<gene>
    <name evidence="3" type="ORF">MMOR_33340</name>
</gene>
<dbReference type="PROSITE" id="PS51257">
    <property type="entry name" value="PROKAR_LIPOPROTEIN"/>
    <property type="match status" value="1"/>
</dbReference>
<sequence>MARRALSMALTTVAVLAAGCSSGPITNTDDTPAAGPVGTSMTPSAPPPGNAHLANAFDYVAHPPGGTTYYFTSPSGAWACALVPRVKAGCQSVNNWPSGLGITGAPDSVPDATGDEVSPNAVVVPREGDARFVALEQPEFALKPGPAKVLPFNRILAAAGFRCNVQEATGVSCLSEFSGKGFTFSPDGFAPRYTDVPVGAP</sequence>
<evidence type="ECO:0000313" key="4">
    <source>
        <dbReference type="Proteomes" id="UP000466681"/>
    </source>
</evidence>
<evidence type="ECO:0000313" key="3">
    <source>
        <dbReference type="EMBL" id="BBX02398.1"/>
    </source>
</evidence>
<reference evidence="3 4" key="1">
    <citation type="journal article" date="2019" name="Emerg. Microbes Infect.">
        <title>Comprehensive subspecies identification of 175 nontuberculous mycobacteria species based on 7547 genomic profiles.</title>
        <authorList>
            <person name="Matsumoto Y."/>
            <person name="Kinjo T."/>
            <person name="Motooka D."/>
            <person name="Nabeya D."/>
            <person name="Jung N."/>
            <person name="Uechi K."/>
            <person name="Horii T."/>
            <person name="Iida T."/>
            <person name="Fujita J."/>
            <person name="Nakamura S."/>
        </authorList>
    </citation>
    <scope>NUCLEOTIDE SEQUENCE [LARGE SCALE GENOMIC DNA]</scope>
    <source>
        <strain evidence="3 4">JCM 6375</strain>
    </source>
</reference>
<evidence type="ECO:0008006" key="5">
    <source>
        <dbReference type="Google" id="ProtNLM"/>
    </source>
</evidence>
<proteinExistence type="predicted"/>
<protein>
    <recommendedName>
        <fullName evidence="5">Lipoprotein</fullName>
    </recommendedName>
</protein>
<feature type="region of interest" description="Disordered" evidence="1">
    <location>
        <begin position="24"/>
        <end position="45"/>
    </location>
</feature>
<evidence type="ECO:0000256" key="2">
    <source>
        <dbReference type="SAM" id="SignalP"/>
    </source>
</evidence>
<keyword evidence="4" id="KW-1185">Reference proteome</keyword>
<dbReference type="Proteomes" id="UP000466681">
    <property type="component" value="Chromosome"/>
</dbReference>
<feature type="chain" id="PRO_5041986294" description="Lipoprotein" evidence="2">
    <location>
        <begin position="18"/>
        <end position="201"/>
    </location>
</feature>
<dbReference type="KEGG" id="mmor:MMOR_33340"/>
<evidence type="ECO:0000256" key="1">
    <source>
        <dbReference type="SAM" id="MobiDB-lite"/>
    </source>
</evidence>
<organism evidence="3 4">
    <name type="scientific">Mycolicibacterium moriokaense</name>
    <dbReference type="NCBI Taxonomy" id="39691"/>
    <lineage>
        <taxon>Bacteria</taxon>
        <taxon>Bacillati</taxon>
        <taxon>Actinomycetota</taxon>
        <taxon>Actinomycetes</taxon>
        <taxon>Mycobacteriales</taxon>
        <taxon>Mycobacteriaceae</taxon>
        <taxon>Mycolicibacterium</taxon>
    </lineage>
</organism>
<dbReference type="EMBL" id="AP022560">
    <property type="protein sequence ID" value="BBX02398.1"/>
    <property type="molecule type" value="Genomic_DNA"/>
</dbReference>
<feature type="signal peptide" evidence="2">
    <location>
        <begin position="1"/>
        <end position="17"/>
    </location>
</feature>
<name>A0AAD1HBJ3_9MYCO</name>
<accession>A0AAD1HBJ3</accession>
<dbReference type="AlphaFoldDB" id="A0AAD1HBJ3"/>
<keyword evidence="2" id="KW-0732">Signal</keyword>